<keyword evidence="8" id="KW-1185">Reference proteome</keyword>
<name>A0A1N7N472_9GAMM</name>
<dbReference type="InterPro" id="IPR050833">
    <property type="entry name" value="Poly_Biosynth_Transport"/>
</dbReference>
<accession>A0A1N7N472</accession>
<feature type="transmembrane region" description="Helical" evidence="6">
    <location>
        <begin position="426"/>
        <end position="443"/>
    </location>
</feature>
<evidence type="ECO:0000256" key="2">
    <source>
        <dbReference type="ARBA" id="ARBA00022475"/>
    </source>
</evidence>
<proteinExistence type="predicted"/>
<gene>
    <name evidence="7" type="ORF">SAMN05421686_106163</name>
</gene>
<feature type="transmembrane region" description="Helical" evidence="6">
    <location>
        <begin position="449"/>
        <end position="471"/>
    </location>
</feature>
<evidence type="ECO:0000313" key="7">
    <source>
        <dbReference type="EMBL" id="SIS92959.1"/>
    </source>
</evidence>
<dbReference type="STRING" id="484498.SAMN05421686_106163"/>
<feature type="transmembrane region" description="Helical" evidence="6">
    <location>
        <begin position="119"/>
        <end position="140"/>
    </location>
</feature>
<feature type="transmembrane region" description="Helical" evidence="6">
    <location>
        <begin position="147"/>
        <end position="167"/>
    </location>
</feature>
<evidence type="ECO:0000256" key="5">
    <source>
        <dbReference type="ARBA" id="ARBA00023136"/>
    </source>
</evidence>
<feature type="transmembrane region" description="Helical" evidence="6">
    <location>
        <begin position="247"/>
        <end position="270"/>
    </location>
</feature>
<evidence type="ECO:0000256" key="3">
    <source>
        <dbReference type="ARBA" id="ARBA00022692"/>
    </source>
</evidence>
<dbReference type="GO" id="GO:0005886">
    <property type="term" value="C:plasma membrane"/>
    <property type="evidence" value="ECO:0007669"/>
    <property type="project" value="UniProtKB-SubCell"/>
</dbReference>
<evidence type="ECO:0000256" key="6">
    <source>
        <dbReference type="SAM" id="Phobius"/>
    </source>
</evidence>
<dbReference type="AlphaFoldDB" id="A0A1N7N472"/>
<evidence type="ECO:0000256" key="4">
    <source>
        <dbReference type="ARBA" id="ARBA00022989"/>
    </source>
</evidence>
<reference evidence="8" key="1">
    <citation type="submission" date="2017-01" db="EMBL/GenBank/DDBJ databases">
        <authorList>
            <person name="Varghese N."/>
            <person name="Submissions S."/>
        </authorList>
    </citation>
    <scope>NUCLEOTIDE SEQUENCE [LARGE SCALE GENOMIC DNA]</scope>
    <source>
        <strain evidence="8">DSM 24913</strain>
    </source>
</reference>
<keyword evidence="4 6" id="KW-1133">Transmembrane helix</keyword>
<keyword evidence="2" id="KW-1003">Cell membrane</keyword>
<evidence type="ECO:0000313" key="8">
    <source>
        <dbReference type="Proteomes" id="UP000185639"/>
    </source>
</evidence>
<organism evidence="7 8">
    <name type="scientific">Thalassolituus maritimus</name>
    <dbReference type="NCBI Taxonomy" id="484498"/>
    <lineage>
        <taxon>Bacteria</taxon>
        <taxon>Pseudomonadati</taxon>
        <taxon>Pseudomonadota</taxon>
        <taxon>Gammaproteobacteria</taxon>
        <taxon>Oceanospirillales</taxon>
        <taxon>Oceanospirillaceae</taxon>
        <taxon>Thalassolituus</taxon>
    </lineage>
</organism>
<dbReference type="PANTHER" id="PTHR30250">
    <property type="entry name" value="PST FAMILY PREDICTED COLANIC ACID TRANSPORTER"/>
    <property type="match status" value="1"/>
</dbReference>
<dbReference type="PANTHER" id="PTHR30250:SF11">
    <property type="entry name" value="O-ANTIGEN TRANSPORTER-RELATED"/>
    <property type="match status" value="1"/>
</dbReference>
<keyword evidence="5 6" id="KW-0472">Membrane</keyword>
<dbReference type="EMBL" id="FTOH01000006">
    <property type="protein sequence ID" value="SIS92959.1"/>
    <property type="molecule type" value="Genomic_DNA"/>
</dbReference>
<dbReference type="RefSeq" id="WP_076516050.1">
    <property type="nucleotide sequence ID" value="NZ_FTOH01000006.1"/>
</dbReference>
<feature type="transmembrane region" description="Helical" evidence="6">
    <location>
        <begin position="173"/>
        <end position="194"/>
    </location>
</feature>
<keyword evidence="3 6" id="KW-0812">Transmembrane</keyword>
<evidence type="ECO:0000256" key="1">
    <source>
        <dbReference type="ARBA" id="ARBA00004651"/>
    </source>
</evidence>
<comment type="subcellular location">
    <subcellularLocation>
        <location evidence="1">Cell membrane</location>
        <topology evidence="1">Multi-pass membrane protein</topology>
    </subcellularLocation>
</comment>
<protein>
    <recommendedName>
        <fullName evidence="9">Membrane protein involved in the export of O-antigen and teichoic acid</fullName>
    </recommendedName>
</protein>
<feature type="transmembrane region" description="Helical" evidence="6">
    <location>
        <begin position="369"/>
        <end position="388"/>
    </location>
</feature>
<sequence>MSLNFNRIDRDLLIVATGKIIQIMVAFVALRLLTYQLDVSEVGRYYILLSLLTFVNFLFLNGVGQYYNRFLYNYKDAGSLASATKALFLARTILILVATTVMLPFFFLSEISKNFSFYYFFPVILLSLFAGTALAFINAVNILKFRVAFVGYTVVYSVAGVALAFTFTEATELGAIGWLIGISIGQLSVLYFSYNKLIIMTESGVSLKGFLMGVDFKGLIAFVIPISLVLLLQWVNNSSFRLLIAESYSLEVVAGVSVAFAVSASIFNAFEGFLTQYYLPGYYSSISAADREVRLLHTNSIISKLLGYYFLLFGFIVFFSDYILILLVDSKFHHLGLYLKIAAGFELFRASSNVIYLVSQSEVNTKGAIFPYAAGAAALVFSLSIFNFQSEMFFVPLIVFLSSLLVFILLFLSMRKLLPIVFPWKSLMRSLILVMPLSVTLLLEIRYELLWVIFLSLAGSVYFLFSLLILYREDSSG</sequence>
<feature type="transmembrane region" description="Helical" evidence="6">
    <location>
        <begin position="394"/>
        <end position="414"/>
    </location>
</feature>
<dbReference type="Proteomes" id="UP000185639">
    <property type="component" value="Unassembled WGS sequence"/>
</dbReference>
<feature type="transmembrane region" description="Helical" evidence="6">
    <location>
        <begin position="45"/>
        <end position="67"/>
    </location>
</feature>
<feature type="transmembrane region" description="Helical" evidence="6">
    <location>
        <begin position="12"/>
        <end position="33"/>
    </location>
</feature>
<dbReference type="OrthoDB" id="6402948at2"/>
<evidence type="ECO:0008006" key="9">
    <source>
        <dbReference type="Google" id="ProtNLM"/>
    </source>
</evidence>
<feature type="transmembrane region" description="Helical" evidence="6">
    <location>
        <begin position="88"/>
        <end position="107"/>
    </location>
</feature>
<feature type="transmembrane region" description="Helical" evidence="6">
    <location>
        <begin position="214"/>
        <end position="235"/>
    </location>
</feature>
<feature type="transmembrane region" description="Helical" evidence="6">
    <location>
        <begin position="305"/>
        <end position="325"/>
    </location>
</feature>